<dbReference type="AlphaFoldDB" id="A0A813H7Y6"/>
<gene>
    <name evidence="2" type="ORF">PGLA1383_LOCUS49696</name>
</gene>
<evidence type="ECO:0000313" key="3">
    <source>
        <dbReference type="Proteomes" id="UP000654075"/>
    </source>
</evidence>
<dbReference type="Proteomes" id="UP000654075">
    <property type="component" value="Unassembled WGS sequence"/>
</dbReference>
<reference evidence="2" key="1">
    <citation type="submission" date="2021-02" db="EMBL/GenBank/DDBJ databases">
        <authorList>
            <person name="Dougan E. K."/>
            <person name="Rhodes N."/>
            <person name="Thang M."/>
            <person name="Chan C."/>
        </authorList>
    </citation>
    <scope>NUCLEOTIDE SEQUENCE</scope>
</reference>
<protein>
    <recommendedName>
        <fullName evidence="1">Ubiquitin-like domain-containing protein</fullName>
    </recommendedName>
</protein>
<dbReference type="OrthoDB" id="416055at2759"/>
<name>A0A813H7Y6_POLGL</name>
<feature type="domain" description="Ubiquitin-like" evidence="1">
    <location>
        <begin position="27"/>
        <end position="91"/>
    </location>
</feature>
<dbReference type="SUPFAM" id="SSF54236">
    <property type="entry name" value="Ubiquitin-like"/>
    <property type="match status" value="2"/>
</dbReference>
<organism evidence="2 3">
    <name type="scientific">Polarella glacialis</name>
    <name type="common">Dinoflagellate</name>
    <dbReference type="NCBI Taxonomy" id="89957"/>
    <lineage>
        <taxon>Eukaryota</taxon>
        <taxon>Sar</taxon>
        <taxon>Alveolata</taxon>
        <taxon>Dinophyceae</taxon>
        <taxon>Suessiales</taxon>
        <taxon>Suessiaceae</taxon>
        <taxon>Polarella</taxon>
    </lineage>
</organism>
<dbReference type="EMBL" id="CAJNNV010030881">
    <property type="protein sequence ID" value="CAE8634024.1"/>
    <property type="molecule type" value="Genomic_DNA"/>
</dbReference>
<evidence type="ECO:0000259" key="1">
    <source>
        <dbReference type="PROSITE" id="PS50053"/>
    </source>
</evidence>
<dbReference type="CDD" id="cd17039">
    <property type="entry name" value="Ubl_ubiquitin_like"/>
    <property type="match status" value="1"/>
</dbReference>
<proteinExistence type="predicted"/>
<evidence type="ECO:0000313" key="2">
    <source>
        <dbReference type="EMBL" id="CAE8634024.1"/>
    </source>
</evidence>
<dbReference type="PROSITE" id="PS50053">
    <property type="entry name" value="UBIQUITIN_2"/>
    <property type="match status" value="1"/>
</dbReference>
<comment type="caution">
    <text evidence="2">The sequence shown here is derived from an EMBL/GenBank/DDBJ whole genome shotgun (WGS) entry which is preliminary data.</text>
</comment>
<dbReference type="Gene3D" id="3.10.20.90">
    <property type="entry name" value="Phosphatidylinositol 3-kinase Catalytic Subunit, Chain A, domain 1"/>
    <property type="match status" value="2"/>
</dbReference>
<dbReference type="Pfam" id="PF00240">
    <property type="entry name" value="ubiquitin"/>
    <property type="match status" value="1"/>
</dbReference>
<dbReference type="InterPro" id="IPR000626">
    <property type="entry name" value="Ubiquitin-like_dom"/>
</dbReference>
<dbReference type="InterPro" id="IPR029071">
    <property type="entry name" value="Ubiquitin-like_domsf"/>
</dbReference>
<keyword evidence="3" id="KW-1185">Reference proteome</keyword>
<sequence>MDPAALEAAKRLETLPPIRVRILGDVADLTLDEDTEFAKQVLLEGVHGRDTILDMKKRISEQEGIAVADQRLFLAPHELRDETKLGECFVQWAGFGLDDWPPKFVVKPAIRGFEVVVEVPATRDTAIWDLKKQKLKRYGKRRLLFDLLPSTTVRQLKGLIERRLEVPAARQLLSAQMADEEFGQNLNGHKGLGYTLELDEDSRTMNDYGVDRRCIMINFRINRFDVNGDFIFEDDAYFDNEGFHPPTQPSWMPPHISTSWRPG</sequence>
<accession>A0A813H7Y6</accession>